<dbReference type="SUPFAM" id="SSF117070">
    <property type="entry name" value="LEA14-like"/>
    <property type="match status" value="1"/>
</dbReference>
<reference evidence="1 2" key="1">
    <citation type="submission" date="2019-12" db="EMBL/GenBank/DDBJ databases">
        <authorList>
            <person name="Alioto T."/>
            <person name="Alioto T."/>
            <person name="Gomez Garrido J."/>
        </authorList>
    </citation>
    <scope>NUCLEOTIDE SEQUENCE [LARGE SCALE GENOMIC DNA]</scope>
</reference>
<evidence type="ECO:0000313" key="1">
    <source>
        <dbReference type="EMBL" id="CAA2989857.1"/>
    </source>
</evidence>
<organism evidence="1 2">
    <name type="scientific">Olea europaea subsp. europaea</name>
    <dbReference type="NCBI Taxonomy" id="158383"/>
    <lineage>
        <taxon>Eukaryota</taxon>
        <taxon>Viridiplantae</taxon>
        <taxon>Streptophyta</taxon>
        <taxon>Embryophyta</taxon>
        <taxon>Tracheophyta</taxon>
        <taxon>Spermatophyta</taxon>
        <taxon>Magnoliopsida</taxon>
        <taxon>eudicotyledons</taxon>
        <taxon>Gunneridae</taxon>
        <taxon>Pentapetalae</taxon>
        <taxon>asterids</taxon>
        <taxon>lamiids</taxon>
        <taxon>Lamiales</taxon>
        <taxon>Oleaceae</taxon>
        <taxon>Oleeae</taxon>
        <taxon>Olea</taxon>
    </lineage>
</organism>
<dbReference type="PANTHER" id="PTHR31459:SF19">
    <property type="entry name" value="DESICCATION-RELATED PROTEIN LEA14-RELATED"/>
    <property type="match status" value="1"/>
</dbReference>
<keyword evidence="2" id="KW-1185">Reference proteome</keyword>
<dbReference type="PANTHER" id="PTHR31459">
    <property type="match status" value="1"/>
</dbReference>
<name>A0A8S0SAT9_OLEEU</name>
<sequence length="130" mass="14303">MNKGTVTKLLDLIKATIPTRPLQDAYVIIPNNYQNTTALFHNGTVIRSHPVPAQLVRSGVVLYGYCQEIESKLKVIASGNIPDHGSLMGNDMMMVDVEIEVPHSVLASLIKDIGANWDIDYLLEMGLVID</sequence>
<dbReference type="Gene3D" id="2.60.40.1820">
    <property type="match status" value="1"/>
</dbReference>
<accession>A0A8S0SAT9</accession>
<gene>
    <name evidence="1" type="ORF">OLEA9_A009287</name>
</gene>
<protein>
    <submittedName>
        <fullName evidence="1">Desiccation protectant Lea14 homolog</fullName>
    </submittedName>
</protein>
<evidence type="ECO:0000313" key="2">
    <source>
        <dbReference type="Proteomes" id="UP000594638"/>
    </source>
</evidence>
<comment type="caution">
    <text evidence="1">The sequence shown here is derived from an EMBL/GenBank/DDBJ whole genome shotgun (WGS) entry which is preliminary data.</text>
</comment>
<proteinExistence type="predicted"/>
<dbReference type="Gramene" id="OE9A009287T1">
    <property type="protein sequence ID" value="OE9A009287C1"/>
    <property type="gene ID" value="OE9A009287"/>
</dbReference>
<dbReference type="EMBL" id="CACTIH010004159">
    <property type="protein sequence ID" value="CAA2989857.1"/>
    <property type="molecule type" value="Genomic_DNA"/>
</dbReference>
<dbReference type="InterPro" id="IPR045043">
    <property type="entry name" value="Lea14-like"/>
</dbReference>
<dbReference type="GO" id="GO:0005829">
    <property type="term" value="C:cytosol"/>
    <property type="evidence" value="ECO:0007669"/>
    <property type="project" value="TreeGrafter"/>
</dbReference>
<dbReference type="AlphaFoldDB" id="A0A8S0SAT9"/>
<dbReference type="Proteomes" id="UP000594638">
    <property type="component" value="Unassembled WGS sequence"/>
</dbReference>